<dbReference type="NCBIfam" id="TIGR01865">
    <property type="entry name" value="cas_Csn1"/>
    <property type="match status" value="1"/>
</dbReference>
<dbReference type="RefSeq" id="WP_148884447.1">
    <property type="nucleotide sequence ID" value="NZ_CP042817.1"/>
</dbReference>
<organism evidence="2 3">
    <name type="scientific">Treponema phagedenis</name>
    <dbReference type="NCBI Taxonomy" id="162"/>
    <lineage>
        <taxon>Bacteria</taxon>
        <taxon>Pseudomonadati</taxon>
        <taxon>Spirochaetota</taxon>
        <taxon>Spirochaetia</taxon>
        <taxon>Spirochaetales</taxon>
        <taxon>Treponemataceae</taxon>
        <taxon>Treponema</taxon>
    </lineage>
</organism>
<dbReference type="Proteomes" id="UP000323594">
    <property type="component" value="Chromosome"/>
</dbReference>
<evidence type="ECO:0000313" key="3">
    <source>
        <dbReference type="Proteomes" id="UP000323594"/>
    </source>
</evidence>
<accession>A0AAE6IRS2</accession>
<evidence type="ECO:0000313" key="2">
    <source>
        <dbReference type="EMBL" id="QEJ97147.1"/>
    </source>
</evidence>
<protein>
    <recommendedName>
        <fullName evidence="1">CRISPR-associated endonuclease Cas9 bridge helix domain-containing protein</fullName>
    </recommendedName>
</protein>
<sequence length="205" mass="24612">MRFNSKDLWGSHCFDDGKTALERRLHRGSRRRIERRRDRIVLLQELFAKEIAKIDEGFFRRLDESAFYLEDKSLKQKYSLFNDDNFTDKDYYKKFPTIHHLIKALINDEAHVDIRLLYLACHTIIKNRGHFLFEGKEFNTESRFDDAINELFSYLRQDMEIDFAFEDKIADIKEILENKKIGMRDKQNALNKKLSIAPKDKQKKK</sequence>
<gene>
    <name evidence="2" type="ORF">FUT82_03535</name>
</gene>
<dbReference type="AlphaFoldDB" id="A0AAE6IRS2"/>
<proteinExistence type="predicted"/>
<feature type="domain" description="CRISPR-associated endonuclease Cas9 bridge helix" evidence="1">
    <location>
        <begin position="23"/>
        <end position="55"/>
    </location>
</feature>
<dbReference type="EMBL" id="CP042817">
    <property type="protein sequence ID" value="QEJ97147.1"/>
    <property type="molecule type" value="Genomic_DNA"/>
</dbReference>
<dbReference type="GO" id="GO:0004519">
    <property type="term" value="F:endonuclease activity"/>
    <property type="evidence" value="ECO:0007669"/>
    <property type="project" value="InterPro"/>
</dbReference>
<name>A0AAE6IRS2_TREPH</name>
<reference evidence="2 3" key="1">
    <citation type="submission" date="2019-08" db="EMBL/GenBank/DDBJ databases">
        <authorList>
            <person name="Kuhnert P."/>
        </authorList>
    </citation>
    <scope>NUCLEOTIDE SEQUENCE [LARGE SCALE GENOMIC DNA]</scope>
    <source>
        <strain evidence="2 3">B36.5</strain>
    </source>
</reference>
<evidence type="ECO:0000259" key="1">
    <source>
        <dbReference type="Pfam" id="PF16593"/>
    </source>
</evidence>
<dbReference type="InterPro" id="IPR032239">
    <property type="entry name" value="Cas9-BH"/>
</dbReference>
<dbReference type="InterPro" id="IPR028629">
    <property type="entry name" value="Cas9"/>
</dbReference>
<dbReference type="Pfam" id="PF16593">
    <property type="entry name" value="Cas9-BH"/>
    <property type="match status" value="1"/>
</dbReference>